<dbReference type="OMA" id="CFATITF"/>
<dbReference type="PROSITE" id="PS51485">
    <property type="entry name" value="PHYTOCYANIN"/>
    <property type="match status" value="1"/>
</dbReference>
<evidence type="ECO:0000313" key="6">
    <source>
        <dbReference type="EMBL" id="ERN01118.1"/>
    </source>
</evidence>
<dbReference type="AlphaFoldDB" id="W1NZL7"/>
<accession>W1NZL7</accession>
<feature type="chain" id="PRO_5004807590" description="Phytocyanin domain-containing protein" evidence="4">
    <location>
        <begin position="22"/>
        <end position="186"/>
    </location>
</feature>
<reference evidence="7" key="1">
    <citation type="journal article" date="2013" name="Science">
        <title>The Amborella genome and the evolution of flowering plants.</title>
        <authorList>
            <consortium name="Amborella Genome Project"/>
        </authorList>
    </citation>
    <scope>NUCLEOTIDE SEQUENCE [LARGE SCALE GENOMIC DNA]</scope>
</reference>
<dbReference type="InterPro" id="IPR003245">
    <property type="entry name" value="Phytocyanin_dom"/>
</dbReference>
<feature type="region of interest" description="Disordered" evidence="3">
    <location>
        <begin position="125"/>
        <end position="160"/>
    </location>
</feature>
<evidence type="ECO:0000259" key="5">
    <source>
        <dbReference type="PROSITE" id="PS51485"/>
    </source>
</evidence>
<feature type="signal peptide" evidence="4">
    <location>
        <begin position="1"/>
        <end position="21"/>
    </location>
</feature>
<organism evidence="6 7">
    <name type="scientific">Amborella trichopoda</name>
    <dbReference type="NCBI Taxonomy" id="13333"/>
    <lineage>
        <taxon>Eukaryota</taxon>
        <taxon>Viridiplantae</taxon>
        <taxon>Streptophyta</taxon>
        <taxon>Embryophyta</taxon>
        <taxon>Tracheophyta</taxon>
        <taxon>Spermatophyta</taxon>
        <taxon>Magnoliopsida</taxon>
        <taxon>Amborellales</taxon>
        <taxon>Amborellaceae</taxon>
        <taxon>Amborella</taxon>
    </lineage>
</organism>
<dbReference type="GO" id="GO:0046872">
    <property type="term" value="F:metal ion binding"/>
    <property type="evidence" value="ECO:0007669"/>
    <property type="project" value="UniProtKB-KW"/>
</dbReference>
<evidence type="ECO:0000256" key="3">
    <source>
        <dbReference type="SAM" id="MobiDB-lite"/>
    </source>
</evidence>
<evidence type="ECO:0000313" key="7">
    <source>
        <dbReference type="Proteomes" id="UP000017836"/>
    </source>
</evidence>
<protein>
    <recommendedName>
        <fullName evidence="5">Phytocyanin domain-containing protein</fullName>
    </recommendedName>
</protein>
<dbReference type="InterPro" id="IPR008972">
    <property type="entry name" value="Cupredoxin"/>
</dbReference>
<dbReference type="KEGG" id="atr:18429195"/>
<dbReference type="InterPro" id="IPR039391">
    <property type="entry name" value="Phytocyanin-like"/>
</dbReference>
<keyword evidence="1" id="KW-0479">Metal-binding</keyword>
<dbReference type="GO" id="GO:0005886">
    <property type="term" value="C:plasma membrane"/>
    <property type="evidence" value="ECO:0000318"/>
    <property type="project" value="GO_Central"/>
</dbReference>
<dbReference type="FunFam" id="2.60.40.420:FF:000003">
    <property type="entry name" value="Blue copper"/>
    <property type="match status" value="1"/>
</dbReference>
<dbReference type="SUPFAM" id="SSF49503">
    <property type="entry name" value="Cupredoxins"/>
    <property type="match status" value="1"/>
</dbReference>
<dbReference type="eggNOG" id="ENOG502S54K">
    <property type="taxonomic scope" value="Eukaryota"/>
</dbReference>
<dbReference type="Pfam" id="PF02298">
    <property type="entry name" value="Cu_bind_like"/>
    <property type="match status" value="1"/>
</dbReference>
<keyword evidence="4" id="KW-0732">Signal</keyword>
<evidence type="ECO:0000256" key="4">
    <source>
        <dbReference type="SAM" id="SignalP"/>
    </source>
</evidence>
<dbReference type="PANTHER" id="PTHR33021">
    <property type="entry name" value="BLUE COPPER PROTEIN"/>
    <property type="match status" value="1"/>
</dbReference>
<proteinExistence type="predicted"/>
<sequence length="186" mass="19673">MACPNVLLSLFGLSLLGSCAATTYTVGDSSGWDVSTNLDSWAVGKTFIVGDILLFQYSSYHSLYEVSKDGYQSCNTTNPLFSATNGNTSFVLSSAGEKYFVCGEISHCLGGMRLTIAVEDQNTAMAPGSSAPQGSQLFHPSPTSSPPRRDVSPTSSYNPNPSYNSRSGLVLLACTIVLRIFLGLAS</sequence>
<dbReference type="OrthoDB" id="581242at2759"/>
<dbReference type="EMBL" id="KI394767">
    <property type="protein sequence ID" value="ERN01118.1"/>
    <property type="molecule type" value="Genomic_DNA"/>
</dbReference>
<feature type="compositionally biased region" description="Polar residues" evidence="3">
    <location>
        <begin position="125"/>
        <end position="142"/>
    </location>
</feature>
<evidence type="ECO:0000256" key="1">
    <source>
        <dbReference type="ARBA" id="ARBA00022723"/>
    </source>
</evidence>
<gene>
    <name evidence="6" type="ORF">AMTR_s00002p00202700</name>
</gene>
<dbReference type="PANTHER" id="PTHR33021:SF350">
    <property type="entry name" value="UCLACYANIN-2"/>
    <property type="match status" value="1"/>
</dbReference>
<feature type="domain" description="Phytocyanin" evidence="5">
    <location>
        <begin position="22"/>
        <end position="120"/>
    </location>
</feature>
<dbReference type="GO" id="GO:0009055">
    <property type="term" value="F:electron transfer activity"/>
    <property type="evidence" value="ECO:0007669"/>
    <property type="project" value="InterPro"/>
</dbReference>
<keyword evidence="7" id="KW-1185">Reference proteome</keyword>
<dbReference type="Proteomes" id="UP000017836">
    <property type="component" value="Unassembled WGS sequence"/>
</dbReference>
<evidence type="ECO:0000256" key="2">
    <source>
        <dbReference type="ARBA" id="ARBA00023180"/>
    </source>
</evidence>
<dbReference type="HOGENOM" id="CLU_058719_2_5_1"/>
<name>W1NZL7_AMBTC</name>
<dbReference type="Gene3D" id="2.60.40.420">
    <property type="entry name" value="Cupredoxins - blue copper proteins"/>
    <property type="match status" value="1"/>
</dbReference>
<dbReference type="Gramene" id="ERN01118">
    <property type="protein sequence ID" value="ERN01118"/>
    <property type="gene ID" value="AMTR_s00002p00202700"/>
</dbReference>
<keyword evidence="2" id="KW-0325">Glycoprotein</keyword>
<dbReference type="CDD" id="cd04216">
    <property type="entry name" value="Phytocyanin"/>
    <property type="match status" value="1"/>
</dbReference>